<dbReference type="Pfam" id="PF04230">
    <property type="entry name" value="PS_pyruv_trans"/>
    <property type="match status" value="1"/>
</dbReference>
<feature type="domain" description="Polysaccharide pyruvyl transferase" evidence="1">
    <location>
        <begin position="15"/>
        <end position="283"/>
    </location>
</feature>
<dbReference type="EC" id="2.4.-.-" evidence="2"/>
<dbReference type="RefSeq" id="WP_129651395.1">
    <property type="nucleotide sequence ID" value="NZ_JBBMFL010000002.1"/>
</dbReference>
<gene>
    <name evidence="2" type="ORF">WMO46_02280</name>
</gene>
<reference evidence="2 3" key="1">
    <citation type="submission" date="2024-03" db="EMBL/GenBank/DDBJ databases">
        <title>Human intestinal bacterial collection.</title>
        <authorList>
            <person name="Pauvert C."/>
            <person name="Hitch T.C.A."/>
            <person name="Clavel T."/>
        </authorList>
    </citation>
    <scope>NUCLEOTIDE SEQUENCE [LARGE SCALE GENOMIC DNA]</scope>
    <source>
        <strain evidence="2 3">CLA-KB-H122</strain>
    </source>
</reference>
<accession>A0ABV1GUJ4</accession>
<keyword evidence="2" id="KW-0808">Transferase</keyword>
<comment type="caution">
    <text evidence="2">The sequence shown here is derived from an EMBL/GenBank/DDBJ whole genome shotgun (WGS) entry which is preliminary data.</text>
</comment>
<evidence type="ECO:0000259" key="1">
    <source>
        <dbReference type="Pfam" id="PF04230"/>
    </source>
</evidence>
<evidence type="ECO:0000313" key="2">
    <source>
        <dbReference type="EMBL" id="MEQ2543777.1"/>
    </source>
</evidence>
<dbReference type="EMBL" id="JBBMFL010000002">
    <property type="protein sequence ID" value="MEQ2543777.1"/>
    <property type="molecule type" value="Genomic_DNA"/>
</dbReference>
<dbReference type="GeneID" id="78180061"/>
<dbReference type="Proteomes" id="UP001460202">
    <property type="component" value="Unassembled WGS sequence"/>
</dbReference>
<evidence type="ECO:0000313" key="3">
    <source>
        <dbReference type="Proteomes" id="UP001460202"/>
    </source>
</evidence>
<keyword evidence="2" id="KW-0328">Glycosyltransferase</keyword>
<dbReference type="GO" id="GO:0016757">
    <property type="term" value="F:glycosyltransferase activity"/>
    <property type="evidence" value="ECO:0007669"/>
    <property type="project" value="UniProtKB-KW"/>
</dbReference>
<sequence length="351" mass="40471">MKPWVALLTFHRSFNYGAVCQTYATCHVLRKLGCDVRLIDLRIREHYSFLQRLLGLIRTVRFARFRHRYYPALTHRYRSAAELRAQPPEADIYMTGSDQTWNTLITKDLAPAFWLDFGSLEKKRIGFSVSFGQDTWPVKDAAETARFRTLANRFDAVSVREKEGVGLCREIFGINAVQTLDPTLLMDNFDELTGPIVPRHHIASYKFLDSPAYYSCLKELGRIYGKPVELLGKLKPIRGFRYRYPQGIARWIESIAAADLVLTDSFHGVALSIVYRRNFVAFVGDRTRIGRIRSLLSQLGLEDRLYSGTQIDMRSVRLLCDTPIDYVAVEERLNRLKTVSIGFLREMTDRL</sequence>
<protein>
    <submittedName>
        <fullName evidence="2">Polysaccharide pyruvyl transferase family protein</fullName>
        <ecNumber evidence="2">2.4.-.-</ecNumber>
    </submittedName>
</protein>
<dbReference type="InterPro" id="IPR007345">
    <property type="entry name" value="Polysacch_pyruvyl_Trfase"/>
</dbReference>
<organism evidence="2 3">
    <name type="scientific">Alistipes intestinihominis</name>
    <dbReference type="NCBI Taxonomy" id="3133172"/>
    <lineage>
        <taxon>Bacteria</taxon>
        <taxon>Pseudomonadati</taxon>
        <taxon>Bacteroidota</taxon>
        <taxon>Bacteroidia</taxon>
        <taxon>Bacteroidales</taxon>
        <taxon>Rikenellaceae</taxon>
        <taxon>Alistipes</taxon>
    </lineage>
</organism>
<keyword evidence="3" id="KW-1185">Reference proteome</keyword>
<name>A0ABV1GUJ4_9BACT</name>
<proteinExistence type="predicted"/>